<dbReference type="AlphaFoldDB" id="A0A8J8T335"/>
<accession>A0A8J8T335</accession>
<keyword evidence="3" id="KW-1185">Reference proteome</keyword>
<dbReference type="Proteomes" id="UP000785679">
    <property type="component" value="Unassembled WGS sequence"/>
</dbReference>
<organism evidence="2 3">
    <name type="scientific">Halteria grandinella</name>
    <dbReference type="NCBI Taxonomy" id="5974"/>
    <lineage>
        <taxon>Eukaryota</taxon>
        <taxon>Sar</taxon>
        <taxon>Alveolata</taxon>
        <taxon>Ciliophora</taxon>
        <taxon>Intramacronucleata</taxon>
        <taxon>Spirotrichea</taxon>
        <taxon>Stichotrichia</taxon>
        <taxon>Sporadotrichida</taxon>
        <taxon>Halteriidae</taxon>
        <taxon>Halteria</taxon>
    </lineage>
</organism>
<protein>
    <recommendedName>
        <fullName evidence="4">Secreted protein</fullName>
    </recommendedName>
</protein>
<name>A0A8J8T335_HALGN</name>
<sequence>MCLSCILLLLFCRWQCLRLLPKCSLYVAVNIAQGPTLSVEVVPAVEAKLGRTFLGDGVVEAVLSRYHDRGVKIEARLKNQLLIDLLPLSVLRVLYEPAHQHLPLNPGRRHFSPGCANAHGGAALHQQHMVLGHLDLFTLLVPAVVEVAPLKAEVTQAEVELLGLVHSVGEGQAHPLLMGGMGWEREEGKAEEQGQDRFGGECFCGLRFVKQHVCRLQVGIMAQIIMKFCHSNILITFFINYQVSLTD</sequence>
<keyword evidence="1" id="KW-0732">Signal</keyword>
<feature type="chain" id="PRO_5035291034" description="Secreted protein" evidence="1">
    <location>
        <begin position="19"/>
        <end position="247"/>
    </location>
</feature>
<dbReference type="EMBL" id="RRYP01008546">
    <property type="protein sequence ID" value="TNV79698.1"/>
    <property type="molecule type" value="Genomic_DNA"/>
</dbReference>
<proteinExistence type="predicted"/>
<reference evidence="2" key="1">
    <citation type="submission" date="2019-06" db="EMBL/GenBank/DDBJ databases">
        <authorList>
            <person name="Zheng W."/>
        </authorList>
    </citation>
    <scope>NUCLEOTIDE SEQUENCE</scope>
    <source>
        <strain evidence="2">QDHG01</strain>
    </source>
</reference>
<feature type="signal peptide" evidence="1">
    <location>
        <begin position="1"/>
        <end position="18"/>
    </location>
</feature>
<evidence type="ECO:0000256" key="1">
    <source>
        <dbReference type="SAM" id="SignalP"/>
    </source>
</evidence>
<evidence type="ECO:0000313" key="2">
    <source>
        <dbReference type="EMBL" id="TNV79698.1"/>
    </source>
</evidence>
<gene>
    <name evidence="2" type="ORF">FGO68_gene14110</name>
</gene>
<evidence type="ECO:0008006" key="4">
    <source>
        <dbReference type="Google" id="ProtNLM"/>
    </source>
</evidence>
<evidence type="ECO:0000313" key="3">
    <source>
        <dbReference type="Proteomes" id="UP000785679"/>
    </source>
</evidence>
<comment type="caution">
    <text evidence="2">The sequence shown here is derived from an EMBL/GenBank/DDBJ whole genome shotgun (WGS) entry which is preliminary data.</text>
</comment>